<dbReference type="GO" id="GO:0004523">
    <property type="term" value="F:RNA-DNA hybrid ribonuclease activity"/>
    <property type="evidence" value="ECO:0007669"/>
    <property type="project" value="UniProtKB-EC"/>
</dbReference>
<organism evidence="4 5">
    <name type="scientific">Xenopus laevis</name>
    <name type="common">African clawed frog</name>
    <dbReference type="NCBI Taxonomy" id="8355"/>
    <lineage>
        <taxon>Eukaryota</taxon>
        <taxon>Metazoa</taxon>
        <taxon>Chordata</taxon>
        <taxon>Craniata</taxon>
        <taxon>Vertebrata</taxon>
        <taxon>Euteleostomi</taxon>
        <taxon>Amphibia</taxon>
        <taxon>Batrachia</taxon>
        <taxon>Anura</taxon>
        <taxon>Pipoidea</taxon>
        <taxon>Pipidae</taxon>
        <taxon>Xenopodinae</taxon>
        <taxon>Xenopus</taxon>
        <taxon>Xenopus</taxon>
    </lineage>
</organism>
<reference evidence="5 6" key="1">
    <citation type="submission" date="2025-04" db="UniProtKB">
        <authorList>
            <consortium name="RefSeq"/>
        </authorList>
    </citation>
    <scope>IDENTIFICATION</scope>
    <source>
        <strain evidence="5 6">J_2021</strain>
        <tissue evidence="5 6">Erythrocytes</tissue>
    </source>
</reference>
<dbReference type="InterPro" id="IPR000477">
    <property type="entry name" value="RT_dom"/>
</dbReference>
<evidence type="ECO:0000256" key="2">
    <source>
        <dbReference type="ARBA" id="ARBA00012180"/>
    </source>
</evidence>
<dbReference type="RefSeq" id="XP_041428583.1">
    <property type="nucleotide sequence ID" value="XM_041572649.1"/>
</dbReference>
<keyword evidence="4" id="KW-1185">Reference proteome</keyword>
<dbReference type="InterPro" id="IPR043128">
    <property type="entry name" value="Rev_trsase/Diguanyl_cyclase"/>
</dbReference>
<dbReference type="InterPro" id="IPR043502">
    <property type="entry name" value="DNA/RNA_pol_sf"/>
</dbReference>
<proteinExistence type="inferred from homology"/>
<evidence type="ECO:0000313" key="4">
    <source>
        <dbReference type="Proteomes" id="UP000186698"/>
    </source>
</evidence>
<protein>
    <recommendedName>
        <fullName evidence="2">ribonuclease H</fullName>
        <ecNumber evidence="2">3.1.26.4</ecNumber>
    </recommendedName>
</protein>
<evidence type="ECO:0000313" key="6">
    <source>
        <dbReference type="RefSeq" id="XP_041428583.1"/>
    </source>
</evidence>
<dbReference type="PANTHER" id="PTHR33066:SF2">
    <property type="entry name" value="FILAGGRIN-2-LIKE"/>
    <property type="match status" value="1"/>
</dbReference>
<dbReference type="GeneID" id="108704513"/>
<dbReference type="PANTHER" id="PTHR33066">
    <property type="entry name" value="INTEGRASE_SAM-LIKE_N DOMAIN-CONTAINING PROTEIN"/>
    <property type="match status" value="1"/>
</dbReference>
<dbReference type="KEGG" id="xla:108704513"/>
<sequence>MGLLFESFCDSQKGRIGSICTRPERAQQIHTSKKIQNGIFALHHCSNDPRTISSLSRHLPIFPLHQKYIRFAIQNHHYHYQFKALPFSLTSAPRVYTKIMAVTTAEVRQTGVSITLYLDDLLIKASSLVKAEGAIQLAMCKLKQFGWTINLKKSSLTPSQSMVFLGLLFYTQAQTVRLETRILKKKGFSDAVISSMRAAQKPTSARAYYRVWNSYKQLCLKNKVNFEVFSMTNLLEFLQEGESLGLSLCSLRSQISALSVLFQRRLVLLSDVKIFLQGVAHVVPPFCKPVATWDLSLVLKALQKAQFEPLATIPLQSVTWKTVSLIAFALAR</sequence>
<dbReference type="Proteomes" id="UP000186698">
    <property type="component" value="Chromosome 8L"/>
</dbReference>
<evidence type="ECO:0000313" key="5">
    <source>
        <dbReference type="RefSeq" id="XP_018096576.2"/>
    </source>
</evidence>
<accession>A0A8J0U4U0</accession>
<dbReference type="Gene3D" id="3.30.70.270">
    <property type="match status" value="1"/>
</dbReference>
<dbReference type="CDD" id="cd03714">
    <property type="entry name" value="RT_DIRS1"/>
    <property type="match status" value="1"/>
</dbReference>
<evidence type="ECO:0000256" key="1">
    <source>
        <dbReference type="ARBA" id="ARBA00010879"/>
    </source>
</evidence>
<name>A0A8J0U4U0_XENLA</name>
<dbReference type="SUPFAM" id="SSF56672">
    <property type="entry name" value="DNA/RNA polymerases"/>
    <property type="match status" value="1"/>
</dbReference>
<dbReference type="RefSeq" id="XP_018096576.2">
    <property type="nucleotide sequence ID" value="XM_018241087.2"/>
</dbReference>
<gene>
    <name evidence="5 6" type="primary">LOC108704513</name>
</gene>
<dbReference type="EC" id="3.1.26.4" evidence="2"/>
<dbReference type="OrthoDB" id="10068174at2759"/>
<dbReference type="AlphaFoldDB" id="A0A8J0U4U0"/>
<comment type="similarity">
    <text evidence="1">Belongs to the beta type-B retroviral polymerase family. HERV class-II K(HML-2) pol subfamily.</text>
</comment>
<feature type="domain" description="Reverse transcriptase" evidence="3">
    <location>
        <begin position="1"/>
        <end position="169"/>
    </location>
</feature>
<dbReference type="PROSITE" id="PS50878">
    <property type="entry name" value="RT_POL"/>
    <property type="match status" value="1"/>
</dbReference>
<dbReference type="Pfam" id="PF00078">
    <property type="entry name" value="RVT_1"/>
    <property type="match status" value="1"/>
</dbReference>
<evidence type="ECO:0000259" key="3">
    <source>
        <dbReference type="PROSITE" id="PS50878"/>
    </source>
</evidence>